<dbReference type="InterPro" id="IPR036514">
    <property type="entry name" value="SGNH_hydro_sf"/>
</dbReference>
<dbReference type="GO" id="GO:0016788">
    <property type="term" value="F:hydrolase activity, acting on ester bonds"/>
    <property type="evidence" value="ECO:0007669"/>
    <property type="project" value="InterPro"/>
</dbReference>
<reference evidence="7" key="1">
    <citation type="submission" date="2023-04" db="EMBL/GenBank/DDBJ databases">
        <authorList>
            <person name="Vijverberg K."/>
            <person name="Xiong W."/>
            <person name="Schranz E."/>
        </authorList>
    </citation>
    <scope>NUCLEOTIDE SEQUENCE</scope>
</reference>
<sequence length="432" mass="47435">MISDPDPSPVSSHTGIPDPISEIRFRGQSSAPIGTGQPGSPTELILMAFSFISWSFTIFFIILQMLIILCCRSWHVNGCYTSIFSFGDSLADTGNLKQVASITGQFFPFLQPPYGETFFHKPTGRCSDGRLIIDFLAESLGLPLVRPFLHDSECVVWPGQGVNYAVVGATTLNSSFLEARGIVNDLTNASLGVQLAWFKQSLASICSNVSDCRNLIGSSLILVGEIGGNDYNFPITDGKPIDEVEPFVPLVTDTIISVVDELIEMGAQTLVVPGEFPLGCSSQYLTIRGSESEEYDNTTGCLIKFNKFAEYHNELLQLKLNQLRELHPNVVIIYADYYNAAMQFIRSPDKFGFTNGALKACCGLGGLYNYNRSSECGLPYVTVCDDPNTYAMWDGIHYTEAAYKIISNGLFHGPYTQPQFNLVCPFHSLVSS</sequence>
<evidence type="ECO:0000256" key="5">
    <source>
        <dbReference type="SAM" id="MobiDB-lite"/>
    </source>
</evidence>
<accession>A0AA35YRH3</accession>
<gene>
    <name evidence="7" type="ORF">LSALG_LOCUS18721</name>
</gene>
<dbReference type="InterPro" id="IPR001087">
    <property type="entry name" value="GDSL"/>
</dbReference>
<keyword evidence="6" id="KW-1133">Transmembrane helix</keyword>
<dbReference type="CDD" id="cd01837">
    <property type="entry name" value="SGNH_plant_lipase_like"/>
    <property type="match status" value="1"/>
</dbReference>
<keyword evidence="6" id="KW-0812">Transmembrane</keyword>
<name>A0AA35YRH3_LACSI</name>
<dbReference type="SUPFAM" id="SSF52266">
    <property type="entry name" value="SGNH hydrolase"/>
    <property type="match status" value="1"/>
</dbReference>
<comment type="similarity">
    <text evidence="1">Belongs to the 'GDSL' lipolytic enzyme family.</text>
</comment>
<dbReference type="EMBL" id="OX465080">
    <property type="protein sequence ID" value="CAI9278888.1"/>
    <property type="molecule type" value="Genomic_DNA"/>
</dbReference>
<evidence type="ECO:0000256" key="1">
    <source>
        <dbReference type="ARBA" id="ARBA00008668"/>
    </source>
</evidence>
<dbReference type="PANTHER" id="PTHR22835">
    <property type="entry name" value="ZINC FINGER FYVE DOMAIN CONTAINING PROTEIN"/>
    <property type="match status" value="1"/>
</dbReference>
<proteinExistence type="inferred from homology"/>
<dbReference type="Gene3D" id="3.40.50.1110">
    <property type="entry name" value="SGNH hydrolase"/>
    <property type="match status" value="1"/>
</dbReference>
<dbReference type="Proteomes" id="UP001177003">
    <property type="component" value="Chromosome 4"/>
</dbReference>
<keyword evidence="8" id="KW-1185">Reference proteome</keyword>
<evidence type="ECO:0000256" key="6">
    <source>
        <dbReference type="SAM" id="Phobius"/>
    </source>
</evidence>
<evidence type="ECO:0000256" key="4">
    <source>
        <dbReference type="ARBA" id="ARBA00023180"/>
    </source>
</evidence>
<feature type="region of interest" description="Disordered" evidence="5">
    <location>
        <begin position="1"/>
        <end position="20"/>
    </location>
</feature>
<keyword evidence="6" id="KW-0472">Membrane</keyword>
<evidence type="ECO:0000313" key="7">
    <source>
        <dbReference type="EMBL" id="CAI9278888.1"/>
    </source>
</evidence>
<dbReference type="Pfam" id="PF00657">
    <property type="entry name" value="Lipase_GDSL"/>
    <property type="match status" value="1"/>
</dbReference>
<keyword evidence="2" id="KW-0732">Signal</keyword>
<keyword evidence="4" id="KW-0325">Glycoprotein</keyword>
<dbReference type="AlphaFoldDB" id="A0AA35YRH3"/>
<evidence type="ECO:0000313" key="8">
    <source>
        <dbReference type="Proteomes" id="UP001177003"/>
    </source>
</evidence>
<keyword evidence="3" id="KW-0378">Hydrolase</keyword>
<dbReference type="PANTHER" id="PTHR22835:SF631">
    <property type="entry name" value="SINAPINE ESTERASE"/>
    <property type="match status" value="1"/>
</dbReference>
<evidence type="ECO:0008006" key="9">
    <source>
        <dbReference type="Google" id="ProtNLM"/>
    </source>
</evidence>
<dbReference type="InterPro" id="IPR035669">
    <property type="entry name" value="SGNH_plant_lipase-like"/>
</dbReference>
<feature type="transmembrane region" description="Helical" evidence="6">
    <location>
        <begin position="44"/>
        <end position="69"/>
    </location>
</feature>
<organism evidence="7 8">
    <name type="scientific">Lactuca saligna</name>
    <name type="common">Willowleaf lettuce</name>
    <dbReference type="NCBI Taxonomy" id="75948"/>
    <lineage>
        <taxon>Eukaryota</taxon>
        <taxon>Viridiplantae</taxon>
        <taxon>Streptophyta</taxon>
        <taxon>Embryophyta</taxon>
        <taxon>Tracheophyta</taxon>
        <taxon>Spermatophyta</taxon>
        <taxon>Magnoliopsida</taxon>
        <taxon>eudicotyledons</taxon>
        <taxon>Gunneridae</taxon>
        <taxon>Pentapetalae</taxon>
        <taxon>asterids</taxon>
        <taxon>campanulids</taxon>
        <taxon>Asterales</taxon>
        <taxon>Asteraceae</taxon>
        <taxon>Cichorioideae</taxon>
        <taxon>Cichorieae</taxon>
        <taxon>Lactucinae</taxon>
        <taxon>Lactuca</taxon>
    </lineage>
</organism>
<protein>
    <recommendedName>
        <fullName evidence="9">Sinapine esterase</fullName>
    </recommendedName>
</protein>
<evidence type="ECO:0000256" key="2">
    <source>
        <dbReference type="ARBA" id="ARBA00022729"/>
    </source>
</evidence>
<evidence type="ECO:0000256" key="3">
    <source>
        <dbReference type="ARBA" id="ARBA00022801"/>
    </source>
</evidence>